<name>A0A919KNP6_9MICO</name>
<gene>
    <name evidence="2" type="ORF">GCM10017772_08840</name>
</gene>
<feature type="signal peptide" evidence="1">
    <location>
        <begin position="1"/>
        <end position="26"/>
    </location>
</feature>
<reference evidence="2" key="1">
    <citation type="journal article" date="2014" name="Int. J. Syst. Evol. Microbiol.">
        <title>Complete genome sequence of Corynebacterium casei LMG S-19264T (=DSM 44701T), isolated from a smear-ripened cheese.</title>
        <authorList>
            <consortium name="US DOE Joint Genome Institute (JGI-PGF)"/>
            <person name="Walter F."/>
            <person name="Albersmeier A."/>
            <person name="Kalinowski J."/>
            <person name="Ruckert C."/>
        </authorList>
    </citation>
    <scope>NUCLEOTIDE SEQUENCE</scope>
    <source>
        <strain evidence="2">CGMCC 4.7398</strain>
    </source>
</reference>
<dbReference type="EMBL" id="BNAS01000001">
    <property type="protein sequence ID" value="GHH67304.1"/>
    <property type="molecule type" value="Genomic_DNA"/>
</dbReference>
<dbReference type="AlphaFoldDB" id="A0A919KNP6"/>
<evidence type="ECO:0000313" key="3">
    <source>
        <dbReference type="Proteomes" id="UP000627369"/>
    </source>
</evidence>
<keyword evidence="1" id="KW-0732">Signal</keyword>
<keyword evidence="3" id="KW-1185">Reference proteome</keyword>
<comment type="caution">
    <text evidence="2">The sequence shown here is derived from an EMBL/GenBank/DDBJ whole genome shotgun (WGS) entry which is preliminary data.</text>
</comment>
<proteinExistence type="predicted"/>
<sequence length="231" mass="25120">MAVRTTLRRLLSVAVAILLGGGGLLAAAPPAAADVTYVPEKWNGKVIYLSQACHDRGDTVCHTNTGCDGFSENGNSYWLAMSLVRGGHPNHLNLLERGYKVVRGNGLTRQNIDSSNRVGADLHIPLHSNAISSSCEKGHSAERYGTHAMYVSTPGERCAAQLVARVGASSPGGNDARQYRTDLGELNQTSAVACYLEQEYHVWQQGVDWMRLRSAWSWRIAGSIDEYMGYP</sequence>
<evidence type="ECO:0000313" key="2">
    <source>
        <dbReference type="EMBL" id="GHH67304.1"/>
    </source>
</evidence>
<dbReference type="Proteomes" id="UP000627369">
    <property type="component" value="Unassembled WGS sequence"/>
</dbReference>
<feature type="chain" id="PRO_5039259505" description="N-acetylmuramoyl-L-alanine amidase" evidence="1">
    <location>
        <begin position="27"/>
        <end position="231"/>
    </location>
</feature>
<evidence type="ECO:0008006" key="4">
    <source>
        <dbReference type="Google" id="ProtNLM"/>
    </source>
</evidence>
<protein>
    <recommendedName>
        <fullName evidence="4">N-acetylmuramoyl-L-alanine amidase</fullName>
    </recommendedName>
</protein>
<accession>A0A919KNP6</accession>
<reference evidence="2" key="2">
    <citation type="submission" date="2020-09" db="EMBL/GenBank/DDBJ databases">
        <authorList>
            <person name="Sun Q."/>
            <person name="Zhou Y."/>
        </authorList>
    </citation>
    <scope>NUCLEOTIDE SEQUENCE</scope>
    <source>
        <strain evidence="2">CGMCC 4.7398</strain>
    </source>
</reference>
<dbReference type="Gene3D" id="3.40.630.40">
    <property type="entry name" value="Zn-dependent exopeptidases"/>
    <property type="match status" value="1"/>
</dbReference>
<organism evidence="2 3">
    <name type="scientific">Promicromonospora soli</name>
    <dbReference type="NCBI Taxonomy" id="2035533"/>
    <lineage>
        <taxon>Bacteria</taxon>
        <taxon>Bacillati</taxon>
        <taxon>Actinomycetota</taxon>
        <taxon>Actinomycetes</taxon>
        <taxon>Micrococcales</taxon>
        <taxon>Promicromonosporaceae</taxon>
        <taxon>Promicromonospora</taxon>
    </lineage>
</organism>
<evidence type="ECO:0000256" key="1">
    <source>
        <dbReference type="SAM" id="SignalP"/>
    </source>
</evidence>